<dbReference type="RefSeq" id="WP_209569430.1">
    <property type="nucleotide sequence ID" value="NZ_JAVLSJ010000006.1"/>
</dbReference>
<protein>
    <submittedName>
        <fullName evidence="2">N-acetyltransferase family protein</fullName>
    </submittedName>
</protein>
<dbReference type="SUPFAM" id="SSF55729">
    <property type="entry name" value="Acyl-CoA N-acyltransferases (Nat)"/>
    <property type="match status" value="1"/>
</dbReference>
<dbReference type="CDD" id="cd04301">
    <property type="entry name" value="NAT_SF"/>
    <property type="match status" value="1"/>
</dbReference>
<proteinExistence type="predicted"/>
<dbReference type="EMBL" id="JAVLSJ010000006">
    <property type="protein sequence ID" value="MDR9849106.1"/>
    <property type="molecule type" value="Genomic_DNA"/>
</dbReference>
<dbReference type="InterPro" id="IPR016181">
    <property type="entry name" value="Acyl_CoA_acyltransferase"/>
</dbReference>
<dbReference type="Pfam" id="PF00583">
    <property type="entry name" value="Acetyltransf_1"/>
    <property type="match status" value="1"/>
</dbReference>
<reference evidence="2" key="1">
    <citation type="submission" date="2023-09" db="EMBL/GenBank/DDBJ databases">
        <title>Description of first Herbaspirillum huttiense subsp. nephrolepsisexaltata and Herbaspirillum huttiense subsp. lycopersicon.</title>
        <authorList>
            <person name="Poudel M."/>
            <person name="Sharma A."/>
            <person name="Goss E."/>
            <person name="Tapia J.H."/>
            <person name="Harmon C.M."/>
            <person name="Jones J.B."/>
        </authorList>
    </citation>
    <scope>NUCLEOTIDE SEQUENCE</scope>
    <source>
        <strain evidence="2">SE1</strain>
    </source>
</reference>
<dbReference type="PANTHER" id="PTHR43072">
    <property type="entry name" value="N-ACETYLTRANSFERASE"/>
    <property type="match status" value="1"/>
</dbReference>
<dbReference type="Proteomes" id="UP001246576">
    <property type="component" value="Unassembled WGS sequence"/>
</dbReference>
<gene>
    <name evidence="2" type="ORF">RI048_12820</name>
</gene>
<organism evidence="2 3">
    <name type="scientific">Herbaspirillum huttiense subsp. lycopersici</name>
    <dbReference type="NCBI Taxonomy" id="3074428"/>
    <lineage>
        <taxon>Bacteria</taxon>
        <taxon>Pseudomonadati</taxon>
        <taxon>Pseudomonadota</taxon>
        <taxon>Betaproteobacteria</taxon>
        <taxon>Burkholderiales</taxon>
        <taxon>Oxalobacteraceae</taxon>
        <taxon>Herbaspirillum</taxon>
    </lineage>
</organism>
<sequence>MDIPTLPPSAAVTLAEARSEHVPAMLDIYAVYVLTALCTFEEVPPSLADMHRRLDRLRRAGLPWLVAIEAGEVVGYAYASPYRTRSAYNGTVESSVYVSNRHHGKGLGLRLMQALVEQCRAQGYSQMVAVIGDSGNLSSIALHRKVGFQHVGTLRQVGRKFNCLVDTVLMQLPLAAR</sequence>
<dbReference type="InterPro" id="IPR000182">
    <property type="entry name" value="GNAT_dom"/>
</dbReference>
<dbReference type="Gene3D" id="3.40.630.30">
    <property type="match status" value="1"/>
</dbReference>
<comment type="caution">
    <text evidence="2">The sequence shown here is derived from an EMBL/GenBank/DDBJ whole genome shotgun (WGS) entry which is preliminary data.</text>
</comment>
<feature type="domain" description="N-acetyltransferase" evidence="1">
    <location>
        <begin position="12"/>
        <end position="175"/>
    </location>
</feature>
<evidence type="ECO:0000259" key="1">
    <source>
        <dbReference type="PROSITE" id="PS51186"/>
    </source>
</evidence>
<name>A0ABU2ELU1_9BURK</name>
<evidence type="ECO:0000313" key="3">
    <source>
        <dbReference type="Proteomes" id="UP001246576"/>
    </source>
</evidence>
<keyword evidence="3" id="KW-1185">Reference proteome</keyword>
<evidence type="ECO:0000313" key="2">
    <source>
        <dbReference type="EMBL" id="MDR9849106.1"/>
    </source>
</evidence>
<dbReference type="PANTHER" id="PTHR43072:SF8">
    <property type="entry name" value="ACYLTRANSFERASE FABY-RELATED"/>
    <property type="match status" value="1"/>
</dbReference>
<accession>A0ABU2ELU1</accession>
<dbReference type="PROSITE" id="PS51186">
    <property type="entry name" value="GNAT"/>
    <property type="match status" value="1"/>
</dbReference>